<dbReference type="Proteomes" id="UP000230069">
    <property type="component" value="Unassembled WGS sequence"/>
</dbReference>
<reference evidence="2 3" key="1">
    <citation type="submission" date="2017-09" db="EMBL/GenBank/DDBJ databases">
        <title>WGS assembly of Aquilegia coerulea Goldsmith.</title>
        <authorList>
            <person name="Hodges S."/>
            <person name="Kramer E."/>
            <person name="Nordborg M."/>
            <person name="Tomkins J."/>
            <person name="Borevitz J."/>
            <person name="Derieg N."/>
            <person name="Yan J."/>
            <person name="Mihaltcheva S."/>
            <person name="Hayes R.D."/>
            <person name="Rokhsar D."/>
        </authorList>
    </citation>
    <scope>NUCLEOTIDE SEQUENCE [LARGE SCALE GENOMIC DNA]</scope>
    <source>
        <strain evidence="3">cv. Goldsmith</strain>
    </source>
</reference>
<dbReference type="FunCoup" id="A0A2G5EFC2">
    <property type="interactions" value="1313"/>
</dbReference>
<name>A0A2G5EFC2_AQUCA</name>
<dbReference type="OrthoDB" id="1918800at2759"/>
<dbReference type="STRING" id="218851.A0A2G5EFC2"/>
<evidence type="ECO:0000256" key="1">
    <source>
        <dbReference type="SAM" id="MobiDB-lite"/>
    </source>
</evidence>
<dbReference type="InParanoid" id="A0A2G5EFC2"/>
<protein>
    <recommendedName>
        <fullName evidence="4">Maternal effect embryo arrest 59</fullName>
    </recommendedName>
</protein>
<dbReference type="PANTHER" id="PTHR34686:SF5">
    <property type="entry name" value="OS05G0451300 PROTEIN"/>
    <property type="match status" value="1"/>
</dbReference>
<dbReference type="PANTHER" id="PTHR34686">
    <property type="entry name" value="MATERNAL EFFECT EMBRYO ARREST PROTEIN"/>
    <property type="match status" value="1"/>
</dbReference>
<feature type="compositionally biased region" description="Basic and acidic residues" evidence="1">
    <location>
        <begin position="7"/>
        <end position="29"/>
    </location>
</feature>
<organism evidence="2 3">
    <name type="scientific">Aquilegia coerulea</name>
    <name type="common">Rocky mountain columbine</name>
    <dbReference type="NCBI Taxonomy" id="218851"/>
    <lineage>
        <taxon>Eukaryota</taxon>
        <taxon>Viridiplantae</taxon>
        <taxon>Streptophyta</taxon>
        <taxon>Embryophyta</taxon>
        <taxon>Tracheophyta</taxon>
        <taxon>Spermatophyta</taxon>
        <taxon>Magnoliopsida</taxon>
        <taxon>Ranunculales</taxon>
        <taxon>Ranunculaceae</taxon>
        <taxon>Thalictroideae</taxon>
        <taxon>Aquilegia</taxon>
    </lineage>
</organism>
<dbReference type="AlphaFoldDB" id="A0A2G5EFC2"/>
<feature type="region of interest" description="Disordered" evidence="1">
    <location>
        <begin position="130"/>
        <end position="168"/>
    </location>
</feature>
<accession>A0A2G5EFC2</accession>
<dbReference type="EMBL" id="KZ305026">
    <property type="protein sequence ID" value="PIA54443.1"/>
    <property type="molecule type" value="Genomic_DNA"/>
</dbReference>
<keyword evidence="3" id="KW-1185">Reference proteome</keyword>
<sequence length="168" mass="19158">MSAMRPNRSDVHVSLEEERKIEEKTREQFDAIAPKRHTKPQRSDYSSDYSDSQRNFDRDINIPELIKFQHLESDDPQKLNYNGSDTPEEYVETEYYDDLNGVDKQHHTTGTGFIGMETTTNNCFKLEADSHGESHASCKGNPATNDWIPSAADTTISSSNKPNRSKNK</sequence>
<feature type="compositionally biased region" description="Low complexity" evidence="1">
    <location>
        <begin position="43"/>
        <end position="52"/>
    </location>
</feature>
<evidence type="ECO:0000313" key="3">
    <source>
        <dbReference type="Proteomes" id="UP000230069"/>
    </source>
</evidence>
<feature type="compositionally biased region" description="Basic and acidic residues" evidence="1">
    <location>
        <begin position="54"/>
        <end position="77"/>
    </location>
</feature>
<gene>
    <name evidence="2" type="ORF">AQUCO_00900766v1</name>
</gene>
<feature type="region of interest" description="Disordered" evidence="1">
    <location>
        <begin position="1"/>
        <end position="88"/>
    </location>
</feature>
<proteinExistence type="predicted"/>
<evidence type="ECO:0008006" key="4">
    <source>
        <dbReference type="Google" id="ProtNLM"/>
    </source>
</evidence>
<evidence type="ECO:0000313" key="2">
    <source>
        <dbReference type="EMBL" id="PIA54443.1"/>
    </source>
</evidence>